<accession>A0A1C4AQG1</accession>
<name>A0A1C4AQG1_9ENTR</name>
<feature type="transmembrane region" description="Helical" evidence="1">
    <location>
        <begin position="431"/>
        <end position="452"/>
    </location>
</feature>
<keyword evidence="4" id="KW-1185">Reference proteome</keyword>
<sequence length="458" mass="50238">MRGVFALLAVALIGCTLPALSGEEIPEAPQDYAWGAALDLPETASWYRVDLPLDVYAQSTWPDLRDVRIFNHDGERVPFTLETQQTAAAEPAPIPLRLFPLDASPVETENEGQSVVRLRSASGIDIRIEGETAKRLGQSYLLALPENLPQSFTLAQLKLVWDAPVKNWQGKVSLFYSSDMRDWDLLQQDSPVMELTSGADRLKLDQITVNQTFSADGVRYLLMVFDTPKLPVTITHASATLGSEPTPLEQVQMAAEGQRISASEAHYQWAQPQPLSALSVTLVDDGVLPVEISWRSAVSAPWRSLTKTVLWQLNGQSSVPVPMPDEPVQAVRIVTLDARLPASLPQVNGSRDRQTVLFNAQGKGPFMLTWGNKAAQPAAVTLDALIPLALRKQIDVEAIPQAQPQTRATLGGEARLTATSPAERQAMWKTLLVWGVLVLGVAALAWMALRIWREAKPR</sequence>
<dbReference type="Pfam" id="PF13163">
    <property type="entry name" value="DUF3999"/>
    <property type="match status" value="1"/>
</dbReference>
<keyword evidence="2" id="KW-0732">Signal</keyword>
<evidence type="ECO:0000313" key="4">
    <source>
        <dbReference type="Proteomes" id="UP000198975"/>
    </source>
</evidence>
<reference evidence="4" key="1">
    <citation type="submission" date="2016-08" db="EMBL/GenBank/DDBJ databases">
        <authorList>
            <person name="Varghese N."/>
            <person name="Submissions Spin"/>
        </authorList>
    </citation>
    <scope>NUCLEOTIDE SEQUENCE [LARGE SCALE GENOMIC DNA]</scope>
    <source>
        <strain evidence="4">REICA_082</strain>
    </source>
</reference>
<keyword evidence="1" id="KW-0472">Membrane</keyword>
<dbReference type="OrthoDB" id="5405606at2"/>
<gene>
    <name evidence="3" type="ORF">GA0061071_103247</name>
</gene>
<evidence type="ECO:0000256" key="1">
    <source>
        <dbReference type="SAM" id="Phobius"/>
    </source>
</evidence>
<keyword evidence="1" id="KW-0812">Transmembrane</keyword>
<dbReference type="RefSeq" id="WP_088236775.1">
    <property type="nucleotide sequence ID" value="NZ_FMAY01000003.1"/>
</dbReference>
<dbReference type="Proteomes" id="UP000198975">
    <property type="component" value="Unassembled WGS sequence"/>
</dbReference>
<proteinExistence type="predicted"/>
<organism evidence="3 4">
    <name type="scientific">Kosakonia oryzendophytica</name>
    <dbReference type="NCBI Taxonomy" id="1005665"/>
    <lineage>
        <taxon>Bacteria</taxon>
        <taxon>Pseudomonadati</taxon>
        <taxon>Pseudomonadota</taxon>
        <taxon>Gammaproteobacteria</taxon>
        <taxon>Enterobacterales</taxon>
        <taxon>Enterobacteriaceae</taxon>
        <taxon>Kosakonia</taxon>
    </lineage>
</organism>
<feature type="chain" id="PRO_5008688867" description="DUF3999 domain-containing protein" evidence="2">
    <location>
        <begin position="22"/>
        <end position="458"/>
    </location>
</feature>
<evidence type="ECO:0008006" key="5">
    <source>
        <dbReference type="Google" id="ProtNLM"/>
    </source>
</evidence>
<keyword evidence="1" id="KW-1133">Transmembrane helix</keyword>
<evidence type="ECO:0000313" key="3">
    <source>
        <dbReference type="EMBL" id="SCB96817.1"/>
    </source>
</evidence>
<dbReference type="EMBL" id="FMAY01000003">
    <property type="protein sequence ID" value="SCB96817.1"/>
    <property type="molecule type" value="Genomic_DNA"/>
</dbReference>
<protein>
    <recommendedName>
        <fullName evidence="5">DUF3999 domain-containing protein</fullName>
    </recommendedName>
</protein>
<evidence type="ECO:0000256" key="2">
    <source>
        <dbReference type="SAM" id="SignalP"/>
    </source>
</evidence>
<feature type="signal peptide" evidence="2">
    <location>
        <begin position="1"/>
        <end position="21"/>
    </location>
</feature>
<dbReference type="PROSITE" id="PS51257">
    <property type="entry name" value="PROKAR_LIPOPROTEIN"/>
    <property type="match status" value="1"/>
</dbReference>
<dbReference type="InterPro" id="IPR025060">
    <property type="entry name" value="DUF3999"/>
</dbReference>
<dbReference type="AlphaFoldDB" id="A0A1C4AQG1"/>